<gene>
    <name evidence="2" type="ORF">ACFSXZ_39500</name>
</gene>
<name>A0ABW5G6A5_9PSEU</name>
<sequence>MNLVASPNAAMARKALQEAARGSAASENGMPRDGNGALAQEAGLVLQTLHRHRYPEPIPASIPQTGVHSPDLVAEVAVHGSMS</sequence>
<dbReference type="Proteomes" id="UP001597417">
    <property type="component" value="Unassembled WGS sequence"/>
</dbReference>
<organism evidence="2 3">
    <name type="scientific">Amycolatopsis pigmentata</name>
    <dbReference type="NCBI Taxonomy" id="450801"/>
    <lineage>
        <taxon>Bacteria</taxon>
        <taxon>Bacillati</taxon>
        <taxon>Actinomycetota</taxon>
        <taxon>Actinomycetes</taxon>
        <taxon>Pseudonocardiales</taxon>
        <taxon>Pseudonocardiaceae</taxon>
        <taxon>Amycolatopsis</taxon>
    </lineage>
</organism>
<dbReference type="EMBL" id="JBHUKR010000028">
    <property type="protein sequence ID" value="MFD2422427.1"/>
    <property type="molecule type" value="Genomic_DNA"/>
</dbReference>
<keyword evidence="3" id="KW-1185">Reference proteome</keyword>
<evidence type="ECO:0000256" key="1">
    <source>
        <dbReference type="SAM" id="MobiDB-lite"/>
    </source>
</evidence>
<dbReference type="RefSeq" id="WP_378271504.1">
    <property type="nucleotide sequence ID" value="NZ_JBHUKR010000028.1"/>
</dbReference>
<accession>A0ABW5G6A5</accession>
<evidence type="ECO:0000313" key="2">
    <source>
        <dbReference type="EMBL" id="MFD2422427.1"/>
    </source>
</evidence>
<feature type="region of interest" description="Disordered" evidence="1">
    <location>
        <begin position="1"/>
        <end position="37"/>
    </location>
</feature>
<protein>
    <submittedName>
        <fullName evidence="2">Uncharacterized protein</fullName>
    </submittedName>
</protein>
<comment type="caution">
    <text evidence="2">The sequence shown here is derived from an EMBL/GenBank/DDBJ whole genome shotgun (WGS) entry which is preliminary data.</text>
</comment>
<evidence type="ECO:0000313" key="3">
    <source>
        <dbReference type="Proteomes" id="UP001597417"/>
    </source>
</evidence>
<reference evidence="3" key="1">
    <citation type="journal article" date="2019" name="Int. J. Syst. Evol. Microbiol.">
        <title>The Global Catalogue of Microorganisms (GCM) 10K type strain sequencing project: providing services to taxonomists for standard genome sequencing and annotation.</title>
        <authorList>
            <consortium name="The Broad Institute Genomics Platform"/>
            <consortium name="The Broad Institute Genome Sequencing Center for Infectious Disease"/>
            <person name="Wu L."/>
            <person name="Ma J."/>
        </authorList>
    </citation>
    <scope>NUCLEOTIDE SEQUENCE [LARGE SCALE GENOMIC DNA]</scope>
    <source>
        <strain evidence="3">CGMCC 4.7645</strain>
    </source>
</reference>
<proteinExistence type="predicted"/>